<protein>
    <submittedName>
        <fullName evidence="2">Uncharacterized protein</fullName>
    </submittedName>
</protein>
<dbReference type="Proteomes" id="UP000005707">
    <property type="component" value="Unassembled WGS sequence"/>
</dbReference>
<gene>
    <name evidence="2" type="ORF">HLPCO_002036</name>
</gene>
<name>U2DTI8_9MOLU</name>
<feature type="transmembrane region" description="Helical" evidence="1">
    <location>
        <begin position="74"/>
        <end position="94"/>
    </location>
</feature>
<keyword evidence="1" id="KW-0472">Membrane</keyword>
<dbReference type="AlphaFoldDB" id="U2DTI8"/>
<feature type="transmembrane region" description="Helical" evidence="1">
    <location>
        <begin position="114"/>
        <end position="134"/>
    </location>
</feature>
<evidence type="ECO:0000313" key="2">
    <source>
        <dbReference type="EMBL" id="ERJ11797.1"/>
    </source>
</evidence>
<dbReference type="InParanoid" id="U2DTI8"/>
<sequence length="135" mass="15930">MENLNYFSGLCYVLAIVAVLTRILMLFCKDAWIRWEMNKAYTEKQPKWIYIVVLLSIGLAFYTWYKVYVSSLEYGWIIATILTVTLLKGFTLILNYEAFRRFAKYVLYDSKRMVILNTVVLILAAIFVLMGIYLY</sequence>
<keyword evidence="3" id="KW-1185">Reference proteome</keyword>
<feature type="transmembrane region" description="Helical" evidence="1">
    <location>
        <begin position="48"/>
        <end position="68"/>
    </location>
</feature>
<evidence type="ECO:0000256" key="1">
    <source>
        <dbReference type="SAM" id="Phobius"/>
    </source>
</evidence>
<reference evidence="2 3" key="2">
    <citation type="journal article" date="2013" name="PLoS ONE">
        <title>INDIGO - INtegrated Data Warehouse of MIcrobial GenOmes with Examples from the Red Sea Extremophiles.</title>
        <authorList>
            <person name="Alam I."/>
            <person name="Antunes A."/>
            <person name="Kamau A.A."/>
            <person name="Ba Alawi W."/>
            <person name="Kalkatawi M."/>
            <person name="Stingl U."/>
            <person name="Bajic V.B."/>
        </authorList>
    </citation>
    <scope>NUCLEOTIDE SEQUENCE [LARGE SCALE GENOMIC DNA]</scope>
    <source>
        <strain evidence="2 3">SSD-17B</strain>
    </source>
</reference>
<organism evidence="2 3">
    <name type="scientific">Haloplasma contractile SSD-17B</name>
    <dbReference type="NCBI Taxonomy" id="1033810"/>
    <lineage>
        <taxon>Bacteria</taxon>
        <taxon>Bacillati</taxon>
        <taxon>Mycoplasmatota</taxon>
        <taxon>Mollicutes</taxon>
        <taxon>Haloplasmatales</taxon>
        <taxon>Haloplasmataceae</taxon>
        <taxon>Haloplasma</taxon>
    </lineage>
</organism>
<dbReference type="EMBL" id="AFNU02000007">
    <property type="protein sequence ID" value="ERJ11797.1"/>
    <property type="molecule type" value="Genomic_DNA"/>
</dbReference>
<dbReference type="RefSeq" id="WP_008824581.1">
    <property type="nucleotide sequence ID" value="NZ_AFNU02000007.1"/>
</dbReference>
<comment type="caution">
    <text evidence="2">The sequence shown here is derived from an EMBL/GenBank/DDBJ whole genome shotgun (WGS) entry which is preliminary data.</text>
</comment>
<feature type="transmembrane region" description="Helical" evidence="1">
    <location>
        <begin position="6"/>
        <end position="27"/>
    </location>
</feature>
<evidence type="ECO:0000313" key="3">
    <source>
        <dbReference type="Proteomes" id="UP000005707"/>
    </source>
</evidence>
<proteinExistence type="predicted"/>
<accession>U2DTI8</accession>
<dbReference type="eggNOG" id="ENOG503307P">
    <property type="taxonomic scope" value="Bacteria"/>
</dbReference>
<reference evidence="2 3" key="1">
    <citation type="journal article" date="2011" name="J. Bacteriol.">
        <title>Genome sequence of Haloplasma contractile, an unusual contractile bacterium from a deep-sea anoxic brine lake.</title>
        <authorList>
            <person name="Antunes A."/>
            <person name="Alam I."/>
            <person name="El Dorry H."/>
            <person name="Siam R."/>
            <person name="Robertson A."/>
            <person name="Bajic V.B."/>
            <person name="Stingl U."/>
        </authorList>
    </citation>
    <scope>NUCLEOTIDE SEQUENCE [LARGE SCALE GENOMIC DNA]</scope>
    <source>
        <strain evidence="2 3">SSD-17B</strain>
    </source>
</reference>
<dbReference type="OrthoDB" id="2972077at2"/>
<keyword evidence="1" id="KW-1133">Transmembrane helix</keyword>
<keyword evidence="1" id="KW-0812">Transmembrane</keyword>